<reference evidence="1 2" key="2">
    <citation type="journal article" date="2022" name="Mol. Ecol. Resour.">
        <title>The genomes of chicory, endive, great burdock and yacon provide insights into Asteraceae paleo-polyploidization history and plant inulin production.</title>
        <authorList>
            <person name="Fan W."/>
            <person name="Wang S."/>
            <person name="Wang H."/>
            <person name="Wang A."/>
            <person name="Jiang F."/>
            <person name="Liu H."/>
            <person name="Zhao H."/>
            <person name="Xu D."/>
            <person name="Zhang Y."/>
        </authorList>
    </citation>
    <scope>NUCLEOTIDE SEQUENCE [LARGE SCALE GENOMIC DNA]</scope>
    <source>
        <strain evidence="2">cv. Yunnan</strain>
        <tissue evidence="1">Leaves</tissue>
    </source>
</reference>
<organism evidence="1 2">
    <name type="scientific">Smallanthus sonchifolius</name>
    <dbReference type="NCBI Taxonomy" id="185202"/>
    <lineage>
        <taxon>Eukaryota</taxon>
        <taxon>Viridiplantae</taxon>
        <taxon>Streptophyta</taxon>
        <taxon>Embryophyta</taxon>
        <taxon>Tracheophyta</taxon>
        <taxon>Spermatophyta</taxon>
        <taxon>Magnoliopsida</taxon>
        <taxon>eudicotyledons</taxon>
        <taxon>Gunneridae</taxon>
        <taxon>Pentapetalae</taxon>
        <taxon>asterids</taxon>
        <taxon>campanulids</taxon>
        <taxon>Asterales</taxon>
        <taxon>Asteraceae</taxon>
        <taxon>Asteroideae</taxon>
        <taxon>Heliantheae alliance</taxon>
        <taxon>Millerieae</taxon>
        <taxon>Smallanthus</taxon>
    </lineage>
</organism>
<evidence type="ECO:0000313" key="1">
    <source>
        <dbReference type="EMBL" id="KAI3756388.1"/>
    </source>
</evidence>
<reference evidence="2" key="1">
    <citation type="journal article" date="2022" name="Mol. Ecol. Resour.">
        <title>The genomes of chicory, endive, great burdock and yacon provide insights into Asteraceae palaeo-polyploidization history and plant inulin production.</title>
        <authorList>
            <person name="Fan W."/>
            <person name="Wang S."/>
            <person name="Wang H."/>
            <person name="Wang A."/>
            <person name="Jiang F."/>
            <person name="Liu H."/>
            <person name="Zhao H."/>
            <person name="Xu D."/>
            <person name="Zhang Y."/>
        </authorList>
    </citation>
    <scope>NUCLEOTIDE SEQUENCE [LARGE SCALE GENOMIC DNA]</scope>
    <source>
        <strain evidence="2">cv. Yunnan</strain>
    </source>
</reference>
<gene>
    <name evidence="1" type="ORF">L1987_56208</name>
</gene>
<proteinExistence type="predicted"/>
<name>A0ACB9ECU7_9ASTR</name>
<sequence length="79" mass="9295">MLRSIMGKISFKQYFIKYVYDSPSCVYVYTYKKWISINAIISLRLFTISNNQRSFEVIDCALFSFSLFDSSPLFISNFS</sequence>
<evidence type="ECO:0000313" key="2">
    <source>
        <dbReference type="Proteomes" id="UP001056120"/>
    </source>
</evidence>
<protein>
    <submittedName>
        <fullName evidence="1">Uncharacterized protein</fullName>
    </submittedName>
</protein>
<dbReference type="Proteomes" id="UP001056120">
    <property type="component" value="Linkage Group LG18"/>
</dbReference>
<keyword evidence="2" id="KW-1185">Reference proteome</keyword>
<comment type="caution">
    <text evidence="1">The sequence shown here is derived from an EMBL/GenBank/DDBJ whole genome shotgun (WGS) entry which is preliminary data.</text>
</comment>
<dbReference type="EMBL" id="CM042035">
    <property type="protein sequence ID" value="KAI3756388.1"/>
    <property type="molecule type" value="Genomic_DNA"/>
</dbReference>
<accession>A0ACB9ECU7</accession>